<feature type="transmembrane region" description="Helical" evidence="2">
    <location>
        <begin position="231"/>
        <end position="250"/>
    </location>
</feature>
<dbReference type="Pfam" id="PF11992">
    <property type="entry name" value="TgpA_N"/>
    <property type="match status" value="1"/>
</dbReference>
<protein>
    <submittedName>
        <fullName evidence="6">Unannotated protein</fullName>
    </submittedName>
</protein>
<feature type="domain" description="Transglutaminase-like" evidence="3">
    <location>
        <begin position="477"/>
        <end position="558"/>
    </location>
</feature>
<feature type="compositionally biased region" description="Polar residues" evidence="1">
    <location>
        <begin position="624"/>
        <end position="633"/>
    </location>
</feature>
<dbReference type="InterPro" id="IPR052901">
    <property type="entry name" value="Bact_TGase-like"/>
</dbReference>
<dbReference type="PANTHER" id="PTHR42736">
    <property type="entry name" value="PROTEIN-GLUTAMINE GAMMA-GLUTAMYLTRANSFERASE"/>
    <property type="match status" value="1"/>
</dbReference>
<feature type="compositionally biased region" description="Polar residues" evidence="1">
    <location>
        <begin position="588"/>
        <end position="612"/>
    </location>
</feature>
<keyword evidence="2" id="KW-0472">Membrane</keyword>
<dbReference type="InterPro" id="IPR021878">
    <property type="entry name" value="TgpA_N"/>
</dbReference>
<evidence type="ECO:0000313" key="4">
    <source>
        <dbReference type="EMBL" id="CAB4687301.1"/>
    </source>
</evidence>
<keyword evidence="2" id="KW-0812">Transmembrane</keyword>
<gene>
    <name evidence="4" type="ORF">UFOPK2582_00187</name>
    <name evidence="5" type="ORF">UFOPK3046_00059</name>
    <name evidence="6" type="ORF">UFOPK3914_00334</name>
    <name evidence="7" type="ORF">UFOPK4173_00300</name>
</gene>
<proteinExistence type="predicted"/>
<evidence type="ECO:0000256" key="2">
    <source>
        <dbReference type="SAM" id="Phobius"/>
    </source>
</evidence>
<feature type="transmembrane region" description="Helical" evidence="2">
    <location>
        <begin position="138"/>
        <end position="158"/>
    </location>
</feature>
<feature type="transmembrane region" description="Helical" evidence="2">
    <location>
        <begin position="165"/>
        <end position="182"/>
    </location>
</feature>
<evidence type="ECO:0000313" key="7">
    <source>
        <dbReference type="EMBL" id="CAB5027159.1"/>
    </source>
</evidence>
<dbReference type="EMBL" id="CAFBOG010000018">
    <property type="protein sequence ID" value="CAB4970226.1"/>
    <property type="molecule type" value="Genomic_DNA"/>
</dbReference>
<evidence type="ECO:0000256" key="1">
    <source>
        <dbReference type="SAM" id="MobiDB-lite"/>
    </source>
</evidence>
<evidence type="ECO:0000313" key="6">
    <source>
        <dbReference type="EMBL" id="CAB4970226.1"/>
    </source>
</evidence>
<dbReference type="InterPro" id="IPR002931">
    <property type="entry name" value="Transglutaminase-like"/>
</dbReference>
<accession>A0A6J7LP97</accession>
<feature type="region of interest" description="Disordered" evidence="1">
    <location>
        <begin position="1"/>
        <end position="22"/>
    </location>
</feature>
<dbReference type="EMBL" id="CAFBPW010000019">
    <property type="protein sequence ID" value="CAB5027159.1"/>
    <property type="molecule type" value="Genomic_DNA"/>
</dbReference>
<dbReference type="EMBL" id="CAEZXS010000011">
    <property type="protein sequence ID" value="CAB4687301.1"/>
    <property type="molecule type" value="Genomic_DNA"/>
</dbReference>
<feature type="transmembrane region" description="Helical" evidence="2">
    <location>
        <begin position="51"/>
        <end position="71"/>
    </location>
</feature>
<dbReference type="AlphaFoldDB" id="A0A6J7LP97"/>
<reference evidence="6" key="1">
    <citation type="submission" date="2020-05" db="EMBL/GenBank/DDBJ databases">
        <authorList>
            <person name="Chiriac C."/>
            <person name="Salcher M."/>
            <person name="Ghai R."/>
            <person name="Kavagutti S V."/>
        </authorList>
    </citation>
    <scope>NUCLEOTIDE SEQUENCE</scope>
</reference>
<dbReference type="Pfam" id="PF01841">
    <property type="entry name" value="Transglut_core"/>
    <property type="match status" value="1"/>
</dbReference>
<dbReference type="PANTHER" id="PTHR42736:SF1">
    <property type="entry name" value="PROTEIN-GLUTAMINE GAMMA-GLUTAMYLTRANSFERASE"/>
    <property type="match status" value="1"/>
</dbReference>
<name>A0A6J7LP97_9ZZZZ</name>
<organism evidence="6">
    <name type="scientific">freshwater metagenome</name>
    <dbReference type="NCBI Taxonomy" id="449393"/>
    <lineage>
        <taxon>unclassified sequences</taxon>
        <taxon>metagenomes</taxon>
        <taxon>ecological metagenomes</taxon>
    </lineage>
</organism>
<keyword evidence="2" id="KW-1133">Transmembrane helix</keyword>
<feature type="region of interest" description="Disordered" evidence="1">
    <location>
        <begin position="556"/>
        <end position="633"/>
    </location>
</feature>
<dbReference type="EMBL" id="CAFAAQ010000002">
    <property type="protein sequence ID" value="CAB4793202.1"/>
    <property type="molecule type" value="Genomic_DNA"/>
</dbReference>
<feature type="transmembrane region" description="Helical" evidence="2">
    <location>
        <begin position="188"/>
        <end position="211"/>
    </location>
</feature>
<evidence type="ECO:0000313" key="5">
    <source>
        <dbReference type="EMBL" id="CAB4793202.1"/>
    </source>
</evidence>
<dbReference type="InterPro" id="IPR038765">
    <property type="entry name" value="Papain-like_cys_pep_sf"/>
</dbReference>
<feature type="transmembrane region" description="Helical" evidence="2">
    <location>
        <begin position="641"/>
        <end position="663"/>
    </location>
</feature>
<feature type="transmembrane region" description="Helical" evidence="2">
    <location>
        <begin position="78"/>
        <end position="98"/>
    </location>
</feature>
<dbReference type="SMART" id="SM00460">
    <property type="entry name" value="TGc"/>
    <property type="match status" value="1"/>
</dbReference>
<feature type="compositionally biased region" description="Low complexity" evidence="1">
    <location>
        <begin position="569"/>
        <end position="587"/>
    </location>
</feature>
<sequence length="802" mass="85299">MSPQSSPGAPAAQEDGSSRRPDSVPAFAAELGLLALAVGTAASFLRLFDTWSFVSELAIALVAPWLLALTLRRLRVGLAAALAAQLLAAVVLLTALFAPGSSRFLLPTPATARLLSSSISTSFTEFSQLVAPVPATKGFMIVIAVGFWLFISFADAAAFRFAGPAQAATPFLTTFLAVGLLSRDSARISSTACFLAGLLVFTVTQLTLRAARTRWDGLPHRSATAGVARSAVLVGSLAVIGGLLLGPAVAGATDPVVNLRQLGRSPEPRTVVSPFVGIGSLLGERSNTELFTVRADAPAYWRLTALEEFDPDRNIWISRGTYQRSDGELPSNLGPTVSGTTLRQEIQISELTGLWLPGAYQPAQITTDTEVSFDRESSSIILVSPDSKLTPKYQLDSLIPDFAAAAQAQAGTKQELDPIYFEKSQSPAITPELLAQITANTTTPFEQAIALQNWFRSQFRYDDTVDFSQSADPLAEFLQTAAGFCQQFSSAFALFARALGLGSRVAVGFTPGDPVGVANQPEQSGAGTREYRVRGRHAHAWPEIYFADLGWVPFEPTPGRGDPQTAPYTGVGAAQATPPATTAGGSTETDNNGVTNNGDAVTSVPTTSTEDSSALPAPKPSPEADTSSSTPNNSGTALKRFAFSLLLLILGIGILSGLMIWAARLLKQQKRRQGLQDLQEASEEEQSLLDALFVEDAWKRALLWLSLVDIRPTTFETPAEFASRASNLLPTTEGNPQATVLGRTSLRTLANSETARRYGQIGESSHLGIKAQQAADSVEELIRYSSSGRRSRSFAFVLASLK</sequence>
<dbReference type="SUPFAM" id="SSF54001">
    <property type="entry name" value="Cysteine proteinases"/>
    <property type="match status" value="1"/>
</dbReference>
<dbReference type="Gene3D" id="3.10.620.30">
    <property type="match status" value="1"/>
</dbReference>
<evidence type="ECO:0000259" key="3">
    <source>
        <dbReference type="SMART" id="SM00460"/>
    </source>
</evidence>